<keyword evidence="6 7" id="KW-0472">Membrane</keyword>
<dbReference type="SUPFAM" id="SSF103473">
    <property type="entry name" value="MFS general substrate transporter"/>
    <property type="match status" value="1"/>
</dbReference>
<dbReference type="InterPro" id="IPR036259">
    <property type="entry name" value="MFS_trans_sf"/>
</dbReference>
<dbReference type="InterPro" id="IPR011701">
    <property type="entry name" value="MFS"/>
</dbReference>
<dbReference type="PANTHER" id="PTHR43124">
    <property type="entry name" value="PURINE EFFLUX PUMP PBUE"/>
    <property type="match status" value="1"/>
</dbReference>
<organism evidence="9 10">
    <name type="scientific">Periweissella beninensis</name>
    <dbReference type="NCBI Taxonomy" id="504936"/>
    <lineage>
        <taxon>Bacteria</taxon>
        <taxon>Bacillati</taxon>
        <taxon>Bacillota</taxon>
        <taxon>Bacilli</taxon>
        <taxon>Lactobacillales</taxon>
        <taxon>Lactobacillaceae</taxon>
        <taxon>Periweissella</taxon>
    </lineage>
</organism>
<feature type="transmembrane region" description="Helical" evidence="7">
    <location>
        <begin position="134"/>
        <end position="153"/>
    </location>
</feature>
<evidence type="ECO:0000256" key="5">
    <source>
        <dbReference type="ARBA" id="ARBA00022989"/>
    </source>
</evidence>
<evidence type="ECO:0000256" key="3">
    <source>
        <dbReference type="ARBA" id="ARBA00022475"/>
    </source>
</evidence>
<gene>
    <name evidence="9" type="ORF">KAK10_01755</name>
</gene>
<evidence type="ECO:0000313" key="9">
    <source>
        <dbReference type="EMBL" id="MCM2436660.1"/>
    </source>
</evidence>
<proteinExistence type="predicted"/>
<evidence type="ECO:0000256" key="6">
    <source>
        <dbReference type="ARBA" id="ARBA00023136"/>
    </source>
</evidence>
<feature type="transmembrane region" description="Helical" evidence="7">
    <location>
        <begin position="277"/>
        <end position="294"/>
    </location>
</feature>
<dbReference type="Pfam" id="PF07690">
    <property type="entry name" value="MFS_1"/>
    <property type="match status" value="1"/>
</dbReference>
<evidence type="ECO:0000256" key="4">
    <source>
        <dbReference type="ARBA" id="ARBA00022692"/>
    </source>
</evidence>
<comment type="subcellular location">
    <subcellularLocation>
        <location evidence="1">Cell membrane</location>
        <topology evidence="1">Multi-pass membrane protein</topology>
    </subcellularLocation>
</comment>
<evidence type="ECO:0000256" key="2">
    <source>
        <dbReference type="ARBA" id="ARBA00022448"/>
    </source>
</evidence>
<feature type="transmembrane region" description="Helical" evidence="7">
    <location>
        <begin position="12"/>
        <end position="37"/>
    </location>
</feature>
<evidence type="ECO:0000256" key="1">
    <source>
        <dbReference type="ARBA" id="ARBA00004651"/>
    </source>
</evidence>
<dbReference type="RefSeq" id="WP_205143108.1">
    <property type="nucleotide sequence ID" value="NZ_JAFBDN010000003.1"/>
</dbReference>
<dbReference type="Gene3D" id="1.20.1250.20">
    <property type="entry name" value="MFS general substrate transporter like domains"/>
    <property type="match status" value="1"/>
</dbReference>
<keyword evidence="4 7" id="KW-0812">Transmembrane</keyword>
<evidence type="ECO:0000256" key="7">
    <source>
        <dbReference type="SAM" id="Phobius"/>
    </source>
</evidence>
<feature type="transmembrane region" description="Helical" evidence="7">
    <location>
        <begin position="300"/>
        <end position="321"/>
    </location>
</feature>
<keyword evidence="10" id="KW-1185">Reference proteome</keyword>
<keyword evidence="3" id="KW-1003">Cell membrane</keyword>
<evidence type="ECO:0000313" key="10">
    <source>
        <dbReference type="Proteomes" id="UP001057481"/>
    </source>
</evidence>
<name>A0ABT0VJR8_9LACO</name>
<sequence>MDTAYRKLHQQTVLLVALSFVLGCNEFMIVGILSNIASDFNVNMTQVGFLVTIFALIYAICTPIITALTSHFNKYTCLIILVIIFIFSNILTGLATDFTILLVARIIAAVVSGPIVSLALAYSTVIAPMAKRSFVVSWIFSGFSIAAVFGVPLGTIISQVVGWRYVFYAIAVIACILILLIGKILPKWQPESGRIRENQFKIMKDKRVLLGSFVIMFSAGGIYVFYTYLQPFLTKVLGFESRYLSGLLFIYGVMSLFSNQLSGVIANRNGIKAMQKIYLAELMVFLSLAWFMQIQFLATLIVFVIGLFMYLINSPIMIHFLKIAELEYPSSIVLASSLNSIFFNLGIFLGSGIGGVIVSNYGIRNIPLGSMFLIFITFLLVVGLNYAIKKRPYLN</sequence>
<feature type="transmembrane region" description="Helical" evidence="7">
    <location>
        <begin position="165"/>
        <end position="186"/>
    </location>
</feature>
<dbReference type="InterPro" id="IPR020846">
    <property type="entry name" value="MFS_dom"/>
</dbReference>
<reference evidence="9" key="1">
    <citation type="submission" date="2021-04" db="EMBL/GenBank/DDBJ databases">
        <title>Taxonomic assessment of Weissella genus.</title>
        <authorList>
            <person name="Fanelli F."/>
            <person name="Chieffi D."/>
            <person name="Dell'Aquila A."/>
            <person name="Gyu-Sung C."/>
            <person name="Franz C.M.A.P."/>
            <person name="Fusco V."/>
        </authorList>
    </citation>
    <scope>NUCLEOTIDE SEQUENCE</scope>
    <source>
        <strain evidence="9">LMG 25373</strain>
    </source>
</reference>
<dbReference type="PROSITE" id="PS51257">
    <property type="entry name" value="PROKAR_LIPOPROTEIN"/>
    <property type="match status" value="1"/>
</dbReference>
<comment type="caution">
    <text evidence="9">The sequence shown here is derived from an EMBL/GenBank/DDBJ whole genome shotgun (WGS) entry which is preliminary data.</text>
</comment>
<feature type="transmembrane region" description="Helical" evidence="7">
    <location>
        <begin position="75"/>
        <end position="94"/>
    </location>
</feature>
<feature type="transmembrane region" description="Helical" evidence="7">
    <location>
        <begin position="100"/>
        <end position="122"/>
    </location>
</feature>
<dbReference type="InterPro" id="IPR050189">
    <property type="entry name" value="MFS_Efflux_Transporters"/>
</dbReference>
<feature type="transmembrane region" description="Helical" evidence="7">
    <location>
        <begin position="341"/>
        <end position="363"/>
    </location>
</feature>
<evidence type="ECO:0000259" key="8">
    <source>
        <dbReference type="PROSITE" id="PS50850"/>
    </source>
</evidence>
<dbReference type="PROSITE" id="PS50850">
    <property type="entry name" value="MFS"/>
    <property type="match status" value="1"/>
</dbReference>
<feature type="transmembrane region" description="Helical" evidence="7">
    <location>
        <begin position="246"/>
        <end position="265"/>
    </location>
</feature>
<protein>
    <submittedName>
        <fullName evidence="9">MFS transporter</fullName>
    </submittedName>
</protein>
<feature type="transmembrane region" description="Helical" evidence="7">
    <location>
        <begin position="369"/>
        <end position="388"/>
    </location>
</feature>
<feature type="domain" description="Major facilitator superfamily (MFS) profile" evidence="8">
    <location>
        <begin position="11"/>
        <end position="395"/>
    </location>
</feature>
<dbReference type="Proteomes" id="UP001057481">
    <property type="component" value="Unassembled WGS sequence"/>
</dbReference>
<keyword evidence="2" id="KW-0813">Transport</keyword>
<keyword evidence="5 7" id="KW-1133">Transmembrane helix</keyword>
<accession>A0ABT0VJR8</accession>
<dbReference type="EMBL" id="JAGMVS010000038">
    <property type="protein sequence ID" value="MCM2436660.1"/>
    <property type="molecule type" value="Genomic_DNA"/>
</dbReference>
<dbReference type="CDD" id="cd17324">
    <property type="entry name" value="MFS_NepI_like"/>
    <property type="match status" value="1"/>
</dbReference>
<feature type="transmembrane region" description="Helical" evidence="7">
    <location>
        <begin position="49"/>
        <end position="68"/>
    </location>
</feature>
<feature type="transmembrane region" description="Helical" evidence="7">
    <location>
        <begin position="207"/>
        <end position="226"/>
    </location>
</feature>
<dbReference type="PANTHER" id="PTHR43124:SF3">
    <property type="entry name" value="CHLORAMPHENICOL EFFLUX PUMP RV0191"/>
    <property type="match status" value="1"/>
</dbReference>